<name>A0AAQ3WK96_PASNO</name>
<organism evidence="2 3">
    <name type="scientific">Paspalum notatum var. saurae</name>
    <dbReference type="NCBI Taxonomy" id="547442"/>
    <lineage>
        <taxon>Eukaryota</taxon>
        <taxon>Viridiplantae</taxon>
        <taxon>Streptophyta</taxon>
        <taxon>Embryophyta</taxon>
        <taxon>Tracheophyta</taxon>
        <taxon>Spermatophyta</taxon>
        <taxon>Magnoliopsida</taxon>
        <taxon>Liliopsida</taxon>
        <taxon>Poales</taxon>
        <taxon>Poaceae</taxon>
        <taxon>PACMAD clade</taxon>
        <taxon>Panicoideae</taxon>
        <taxon>Andropogonodae</taxon>
        <taxon>Paspaleae</taxon>
        <taxon>Paspalinae</taxon>
        <taxon>Paspalum</taxon>
    </lineage>
</organism>
<sequence>VQSRPPFTESSTCPPAAVTARSAATEAAPQLAPRRRGLRAQPIPARTAADVRIRCLRRAAAASAHAAADARQRASDSARAAADACSPYSLRAAASVSIRGRRAHLPATPLPGSRNWSSFVMLLCRPPLSLGSRVVKLCH</sequence>
<reference evidence="2 3" key="1">
    <citation type="submission" date="2024-02" db="EMBL/GenBank/DDBJ databases">
        <title>High-quality chromosome-scale genome assembly of Pensacola bahiagrass (Paspalum notatum Flugge var. saurae).</title>
        <authorList>
            <person name="Vega J.M."/>
            <person name="Podio M."/>
            <person name="Orjuela J."/>
            <person name="Siena L.A."/>
            <person name="Pessino S.C."/>
            <person name="Combes M.C."/>
            <person name="Mariac C."/>
            <person name="Albertini E."/>
            <person name="Pupilli F."/>
            <person name="Ortiz J.P.A."/>
            <person name="Leblanc O."/>
        </authorList>
    </citation>
    <scope>NUCLEOTIDE SEQUENCE [LARGE SCALE GENOMIC DNA]</scope>
    <source>
        <strain evidence="2">R1</strain>
        <tissue evidence="2">Leaf</tissue>
    </source>
</reference>
<dbReference type="AlphaFoldDB" id="A0AAQ3WK96"/>
<dbReference type="EMBL" id="CP144747">
    <property type="protein sequence ID" value="WVZ64496.1"/>
    <property type="molecule type" value="Genomic_DNA"/>
</dbReference>
<gene>
    <name evidence="2" type="ORF">U9M48_014001</name>
</gene>
<proteinExistence type="predicted"/>
<evidence type="ECO:0000256" key="1">
    <source>
        <dbReference type="SAM" id="MobiDB-lite"/>
    </source>
</evidence>
<keyword evidence="3" id="KW-1185">Reference proteome</keyword>
<evidence type="ECO:0000313" key="2">
    <source>
        <dbReference type="EMBL" id="WVZ64496.1"/>
    </source>
</evidence>
<protein>
    <submittedName>
        <fullName evidence="2">Uncharacterized protein</fullName>
    </submittedName>
</protein>
<feature type="compositionally biased region" description="Polar residues" evidence="1">
    <location>
        <begin position="1"/>
        <end position="13"/>
    </location>
</feature>
<dbReference type="Proteomes" id="UP001341281">
    <property type="component" value="Chromosome 03"/>
</dbReference>
<accession>A0AAQ3WK96</accession>
<dbReference type="EMBL" id="CP144747">
    <property type="protein sequence ID" value="WVZ64497.1"/>
    <property type="molecule type" value="Genomic_DNA"/>
</dbReference>
<evidence type="ECO:0000313" key="3">
    <source>
        <dbReference type="Proteomes" id="UP001341281"/>
    </source>
</evidence>
<feature type="compositionally biased region" description="Low complexity" evidence="1">
    <location>
        <begin position="14"/>
        <end position="29"/>
    </location>
</feature>
<feature type="non-terminal residue" evidence="2">
    <location>
        <position position="1"/>
    </location>
</feature>
<feature type="region of interest" description="Disordered" evidence="1">
    <location>
        <begin position="1"/>
        <end position="43"/>
    </location>
</feature>